<sequence length="676" mass="77973">MSERFLGYILERKQNNALIKIVAKEKDGIFIKLMDEQQREYCPPRGEVFAPNFFADEFADKNKDCWEASFVAFSIEPAGSIEEQNVSHPDYTDYIIDYKLPRSPIPLRILLPCPQVSGILRDGYCNPEEIKTVIDTEIFENEKQSPNNETYFLLYDKKQAAVKSDDTATPYTAIGVFKYDSADYSVVPKTGKEIQSYTISDEEMVKGKNGAEYILPKEDQLQKNDKIIDCMTDEQLSAWFNAKIKDYIQIGGNIAKETWDTLCRFPEYESTRDNVNAARLNRIKQKIETIQCNTEDIALFLWQQREYIDSQLEEKVKAEVRRQYEAESATQRQAAQEELKQHHIEIDSAKKHLHVLQERHEELNNRCSEKQQQLGTLTEQYQTILETLRVKIALSQPGTEDIRLAPQYIQQYTEGTQRHTEYVQQQVEITALTIIDFPAEGTPYKNWNADNKPLPIFLLERYQNGNELLTEVLRSIRYYWQFKALFVPSSAWVYMLAKIFGNTAVYTLHIEYNWLHFSDFCRNGLQEALNEAYTHPEKNYMLILEGLNCTQPECGLRLLLNVIAGIEPVISGINKQLPKNIQLFATLQPTKGEHPIGLPLHPELFQKWGAIGSPKEETDRLTLPDDFLDFDPSGDGRLSDYIEPDDVRSIQDAIQSENGNGGGQEHLTALQPYFEY</sequence>
<protein>
    <submittedName>
        <fullName evidence="2">Uncharacterized protein</fullName>
    </submittedName>
</protein>
<dbReference type="EMBL" id="ACYH01000056">
    <property type="protein sequence ID" value="EEV19478.1"/>
    <property type="molecule type" value="Genomic_DNA"/>
</dbReference>
<comment type="caution">
    <text evidence="2">The sequence shown here is derived from an EMBL/GenBank/DDBJ whole genome shotgun (WGS) entry which is preliminary data.</text>
</comment>
<dbReference type="AlphaFoldDB" id="C8PSY4"/>
<gene>
    <name evidence="2" type="ORF">TREVI0001_0407</name>
</gene>
<evidence type="ECO:0000313" key="3">
    <source>
        <dbReference type="Proteomes" id="UP000004509"/>
    </source>
</evidence>
<name>C8PSY4_9SPIR</name>
<evidence type="ECO:0000256" key="1">
    <source>
        <dbReference type="SAM" id="Coils"/>
    </source>
</evidence>
<evidence type="ECO:0000313" key="2">
    <source>
        <dbReference type="EMBL" id="EEV19478.1"/>
    </source>
</evidence>
<organism evidence="2 3">
    <name type="scientific">Treponema vincentii ATCC 35580</name>
    <dbReference type="NCBI Taxonomy" id="596324"/>
    <lineage>
        <taxon>Bacteria</taxon>
        <taxon>Pseudomonadati</taxon>
        <taxon>Spirochaetota</taxon>
        <taxon>Spirochaetia</taxon>
        <taxon>Spirochaetales</taxon>
        <taxon>Treponemataceae</taxon>
        <taxon>Treponema</taxon>
    </lineage>
</organism>
<dbReference type="STRING" id="596324.TREVI0001_0407"/>
<proteinExistence type="predicted"/>
<accession>C8PSY4</accession>
<dbReference type="RefSeq" id="WP_006189718.1">
    <property type="nucleotide sequence ID" value="NZ_ACYH01000056.1"/>
</dbReference>
<reference evidence="2 3" key="1">
    <citation type="submission" date="2009-07" db="EMBL/GenBank/DDBJ databases">
        <authorList>
            <person name="Madupu R."/>
            <person name="Sebastian Y."/>
            <person name="Durkin A.S."/>
            <person name="Torralba M."/>
            <person name="Methe B."/>
            <person name="Sutton G.G."/>
            <person name="Strausberg R.L."/>
            <person name="Nelson K.E."/>
        </authorList>
    </citation>
    <scope>NUCLEOTIDE SEQUENCE [LARGE SCALE GENOMIC DNA]</scope>
    <source>
        <strain evidence="2 3">ATCC 35580</strain>
    </source>
</reference>
<keyword evidence="1" id="KW-0175">Coiled coil</keyword>
<feature type="coiled-coil region" evidence="1">
    <location>
        <begin position="332"/>
        <end position="380"/>
    </location>
</feature>
<dbReference type="Proteomes" id="UP000004509">
    <property type="component" value="Unassembled WGS sequence"/>
</dbReference>